<feature type="region of interest" description="Disordered" evidence="1">
    <location>
        <begin position="159"/>
        <end position="208"/>
    </location>
</feature>
<gene>
    <name evidence="2" type="ORF">PSTG_17842</name>
</gene>
<dbReference type="AlphaFoldDB" id="A0A0L0UP46"/>
<reference evidence="3" key="1">
    <citation type="submission" date="2014-03" db="EMBL/GenBank/DDBJ databases">
        <title>The Genome Sequence of Puccinia striiformis f. sp. tritici PST-78.</title>
        <authorList>
            <consortium name="The Broad Institute Genome Sequencing Platform"/>
            <person name="Cuomo C."/>
            <person name="Hulbert S."/>
            <person name="Chen X."/>
            <person name="Walker B."/>
            <person name="Young S.K."/>
            <person name="Zeng Q."/>
            <person name="Gargeya S."/>
            <person name="Fitzgerald M."/>
            <person name="Haas B."/>
            <person name="Abouelleil A."/>
            <person name="Alvarado L."/>
            <person name="Arachchi H.M."/>
            <person name="Berlin A.M."/>
            <person name="Chapman S.B."/>
            <person name="Goldberg J."/>
            <person name="Griggs A."/>
            <person name="Gujja S."/>
            <person name="Hansen M."/>
            <person name="Howarth C."/>
            <person name="Imamovic A."/>
            <person name="Larimer J."/>
            <person name="McCowan C."/>
            <person name="Montmayeur A."/>
            <person name="Murphy C."/>
            <person name="Neiman D."/>
            <person name="Pearson M."/>
            <person name="Priest M."/>
            <person name="Roberts A."/>
            <person name="Saif S."/>
            <person name="Shea T."/>
            <person name="Sisk P."/>
            <person name="Sykes S."/>
            <person name="Wortman J."/>
            <person name="Nusbaum C."/>
            <person name="Birren B."/>
        </authorList>
    </citation>
    <scope>NUCLEOTIDE SEQUENCE [LARGE SCALE GENOMIC DNA]</scope>
    <source>
        <strain evidence="3">race PST-78</strain>
    </source>
</reference>
<comment type="caution">
    <text evidence="2">The sequence shown here is derived from an EMBL/GenBank/DDBJ whole genome shotgun (WGS) entry which is preliminary data.</text>
</comment>
<dbReference type="Proteomes" id="UP000054564">
    <property type="component" value="Unassembled WGS sequence"/>
</dbReference>
<feature type="compositionally biased region" description="Polar residues" evidence="1">
    <location>
        <begin position="159"/>
        <end position="198"/>
    </location>
</feature>
<evidence type="ECO:0000313" key="2">
    <source>
        <dbReference type="EMBL" id="KNE88740.1"/>
    </source>
</evidence>
<accession>A0A0L0UP46</accession>
<proteinExistence type="predicted"/>
<protein>
    <submittedName>
        <fullName evidence="2">Uncharacterized protein</fullName>
    </submittedName>
</protein>
<organism evidence="2 3">
    <name type="scientific">Puccinia striiformis f. sp. tritici PST-78</name>
    <dbReference type="NCBI Taxonomy" id="1165861"/>
    <lineage>
        <taxon>Eukaryota</taxon>
        <taxon>Fungi</taxon>
        <taxon>Dikarya</taxon>
        <taxon>Basidiomycota</taxon>
        <taxon>Pucciniomycotina</taxon>
        <taxon>Pucciniomycetes</taxon>
        <taxon>Pucciniales</taxon>
        <taxon>Pucciniaceae</taxon>
        <taxon>Puccinia</taxon>
    </lineage>
</organism>
<evidence type="ECO:0000256" key="1">
    <source>
        <dbReference type="SAM" id="MobiDB-lite"/>
    </source>
</evidence>
<name>A0A0L0UP46_9BASI</name>
<evidence type="ECO:0000313" key="3">
    <source>
        <dbReference type="Proteomes" id="UP000054564"/>
    </source>
</evidence>
<keyword evidence="3" id="KW-1185">Reference proteome</keyword>
<sequence length="319" mass="35263">MSVCASGVLTSQVPRLRSIRFNYITSISPPPLPCTGIDIETSPRSQLQLRGCINSSPMTFLFSLAEVWPNPPPLAPISPPYTHASNGLVPPRSCLYNPPLPLGFFSTHQLSTSIPSFSFIKKLYQPSMTTHLTPAQRAEVHAALNELNRVYTEHQAAATATNNNREQQPNQPVNEPSDNSVESETDQLASSESGSNATPVPPTPVLQPADIPVLTANHATIAPNPPPAYNPIPTIHQRIAEHNQIFDQQVEEIIDPNVDLELQVAFTLVDLRQMMYLVTTDFATYCNAFPAGFRERQARVRVLRAYQDHLNLFVQLARL</sequence>
<dbReference type="OrthoDB" id="10630895at2759"/>
<dbReference type="EMBL" id="AJIL01001005">
    <property type="protein sequence ID" value="KNE88740.1"/>
    <property type="molecule type" value="Genomic_DNA"/>
</dbReference>